<protein>
    <submittedName>
        <fullName evidence="4 5">Uncharacterized protein LOC106810559 isoform X1</fullName>
    </submittedName>
</protein>
<dbReference type="RefSeq" id="XP_014669430.1">
    <property type="nucleotide sequence ID" value="XM_014813944.1"/>
</dbReference>
<evidence type="ECO:0000313" key="4">
    <source>
        <dbReference type="RefSeq" id="XP_014669428.1"/>
    </source>
</evidence>
<organism evidence="3 4">
    <name type="scientific">Priapulus caudatus</name>
    <name type="common">Priapulid worm</name>
    <dbReference type="NCBI Taxonomy" id="37621"/>
    <lineage>
        <taxon>Eukaryota</taxon>
        <taxon>Metazoa</taxon>
        <taxon>Ecdysozoa</taxon>
        <taxon>Scalidophora</taxon>
        <taxon>Priapulida</taxon>
        <taxon>Priapulimorpha</taxon>
        <taxon>Priapulimorphida</taxon>
        <taxon>Priapulidae</taxon>
        <taxon>Priapulus</taxon>
    </lineage>
</organism>
<evidence type="ECO:0000313" key="6">
    <source>
        <dbReference type="RefSeq" id="XP_014669430.1"/>
    </source>
</evidence>
<evidence type="ECO:0000256" key="1">
    <source>
        <dbReference type="SAM" id="MobiDB-lite"/>
    </source>
</evidence>
<dbReference type="RefSeq" id="XP_014669429.1">
    <property type="nucleotide sequence ID" value="XM_014813943.1"/>
</dbReference>
<feature type="domain" description="Egal-1 winged helix" evidence="2">
    <location>
        <begin position="29"/>
        <end position="75"/>
    </location>
</feature>
<feature type="domain" description="Egal-1 winged helix" evidence="2">
    <location>
        <begin position="183"/>
        <end position="236"/>
    </location>
</feature>
<name>A0ABM1EB57_PRICU</name>
<sequence length="987" mass="108145">MSSASTGSGVEDDAVTFYTQAFTDWGVEEVTFTKLMGKRSQASADVRKAVGKSVKQFVSFLMRHTDSFEIRRDHVRRLIKETLTVSIECIDFFRKMCLMRSESCIDLRRLAGRRAQASPELRAYLTDIPTTCQFIKKHSKFFSVDEEDEVSLVSGTKAVVASDLRIQGIPPSTAGADAPSVVCLTELIQKEGGKATLHKLAQLVCNSHSSIQTVVGCNAQSVHSFLLRYNKVFLVDPKWWVSLCCANAGVATASQFTGNSSRDIVGAAGTVSELLPTCGFLSYKGASKVYFNTQSTDKGSSEDLLSAYKIGDRLYFDAIPGGPKATCEWRAVRVSREPLEPAALTAKCANNISGDASIDAILLSLVRKRLYMDGSVTLCKLEELARSDAVRCSGIAGKLISVTDFVRSHSDEFLLEDDLVMPVEEPQRFNVVVKPAAAESSKVTSKAWKPRDVTQPSLTAQKGKVIRLFPQLGFVSFKKGTAFFHKFQFIGMPADADLTKELKIDEVLHLDCTEGKPGTKAKWAATSIWRPGSRERDARSAAGSVYSSSDGDSARCRDSAVTLVNHSGTVTQTRTTSDSTFLSCDAGLVYVHLSLLPTLAVRVGQKVCFDAKLGKPGVAATWVAVRAWLPEDTEEQEDMEEQEDTEKQEDEELTQDWLDEINNELEVDNADQCDGEEEEEVEAEAEEEEEEEVEAEEEEEEEDEELTQDWLDEINNELEFDNADQCDGEEEEEVEEGEAEEEEDKEKEEEKEEAEPGFSSCIYTGTTGDVPESLISAASVLRQVPVQSCAGAADGVSDQDVRDIMAARRELDRCLRVLDDAMTTMQTESGAGVSAAAGSGGDCDAGEGEQALSNNYFNKESLHPRANCDTLRRHLPNNEILYFDAKLAPPGSATRWIASRVWRQDDGITPVGDVCVDEFNTREQVDCKVGGRPMSDAELSGSSDTCVLHRSCVSASVKRMVSTASQTVSTGDIHCLKVYLEEHGNVS</sequence>
<dbReference type="RefSeq" id="XP_014669428.1">
    <property type="nucleotide sequence ID" value="XM_014813942.1"/>
</dbReference>
<dbReference type="Proteomes" id="UP000695022">
    <property type="component" value="Unplaced"/>
</dbReference>
<feature type="compositionally biased region" description="Acidic residues" evidence="1">
    <location>
        <begin position="631"/>
        <end position="652"/>
    </location>
</feature>
<feature type="region of interest" description="Disordered" evidence="1">
    <location>
        <begin position="720"/>
        <end position="762"/>
    </location>
</feature>
<evidence type="ECO:0000313" key="3">
    <source>
        <dbReference type="Proteomes" id="UP000695022"/>
    </source>
</evidence>
<dbReference type="GeneID" id="106810559"/>
<dbReference type="InterPro" id="IPR056589">
    <property type="entry name" value="WH_Egal-1"/>
</dbReference>
<gene>
    <name evidence="4 5 6" type="primary">LOC106810559</name>
</gene>
<feature type="region of interest" description="Disordered" evidence="1">
    <location>
        <begin position="630"/>
        <end position="652"/>
    </location>
</feature>
<feature type="region of interest" description="Disordered" evidence="1">
    <location>
        <begin position="535"/>
        <end position="554"/>
    </location>
</feature>
<feature type="domain" description="Egal-1 winged helix" evidence="2">
    <location>
        <begin position="88"/>
        <end position="154"/>
    </location>
</feature>
<evidence type="ECO:0000313" key="5">
    <source>
        <dbReference type="RefSeq" id="XP_014669429.1"/>
    </source>
</evidence>
<feature type="region of interest" description="Disordered" evidence="1">
    <location>
        <begin position="666"/>
        <end position="707"/>
    </location>
</feature>
<evidence type="ECO:0000259" key="2">
    <source>
        <dbReference type="Pfam" id="PF23713"/>
    </source>
</evidence>
<keyword evidence="3" id="KW-1185">Reference proteome</keyword>
<dbReference type="Pfam" id="PF23713">
    <property type="entry name" value="WHD_Egal"/>
    <property type="match status" value="3"/>
</dbReference>
<proteinExistence type="predicted"/>
<feature type="compositionally biased region" description="Acidic residues" evidence="1">
    <location>
        <begin position="720"/>
        <end position="755"/>
    </location>
</feature>
<reference evidence="4 5" key="1">
    <citation type="submission" date="2025-05" db="UniProtKB">
        <authorList>
            <consortium name="RefSeq"/>
        </authorList>
    </citation>
    <scope>IDENTIFICATION</scope>
</reference>
<accession>A0ABM1EB57</accession>